<accession>A0AC61TRN9</accession>
<evidence type="ECO:0000313" key="2">
    <source>
        <dbReference type="Proteomes" id="UP000828057"/>
    </source>
</evidence>
<evidence type="ECO:0000313" key="1">
    <source>
        <dbReference type="EMBL" id="UGV22669.1"/>
    </source>
</evidence>
<protein>
    <submittedName>
        <fullName evidence="1">Uncharacterized protein</fullName>
    </submittedName>
</protein>
<organism evidence="1 2">
    <name type="scientific">Escherichia phage vB_EcoD_Fulano1</name>
    <dbReference type="NCBI Taxonomy" id="2902670"/>
    <lineage>
        <taxon>Viruses</taxon>
        <taxon>Duplodnaviria</taxon>
        <taxon>Heunggongvirae</taxon>
        <taxon>Uroviricota</taxon>
        <taxon>Caudoviricetes</taxon>
        <taxon>Drexlerviridae</taxon>
        <taxon>Tempevirinae</taxon>
        <taxon>Hanrivervirus</taxon>
        <taxon>Hanrivervirus fulano1</taxon>
    </lineage>
</organism>
<gene>
    <name evidence="1" type="ORF">FULANO1_68</name>
</gene>
<reference evidence="1" key="1">
    <citation type="submission" date="2021-10" db="EMBL/GenBank/DDBJ databases">
        <authorList>
            <person name="Dean J.D."/>
            <person name="Kim M.K."/>
            <person name="Newey C.N."/>
            <person name="Stoker T.S."/>
            <person name="Thompson D.W."/>
            <person name="Grose J.H."/>
        </authorList>
    </citation>
    <scope>NUCLEOTIDE SEQUENCE</scope>
</reference>
<dbReference type="Proteomes" id="UP000828057">
    <property type="component" value="Segment"/>
</dbReference>
<dbReference type="EMBL" id="OL539459">
    <property type="protein sequence ID" value="UGV22669.1"/>
    <property type="molecule type" value="Genomic_DNA"/>
</dbReference>
<proteinExistence type="predicted"/>
<sequence length="88" mass="9547">MNKALIGVLIAIATLTGCEKASESTVVVGVESDFKVGRLFTVDGCTAYRFYDNGHAIYYTNCKGTTSWEVSKSNGKVTTTEHMTVETK</sequence>
<keyword evidence="2" id="KW-1185">Reference proteome</keyword>
<name>A0AC61TRN9_9CAUD</name>